<name>A0ABT3VI23_9BURK</name>
<dbReference type="Gene3D" id="1.10.30.50">
    <property type="match status" value="1"/>
</dbReference>
<dbReference type="Proteomes" id="UP001209916">
    <property type="component" value="Unassembled WGS sequence"/>
</dbReference>
<protein>
    <recommendedName>
        <fullName evidence="3">HNH endonuclease</fullName>
    </recommendedName>
</protein>
<evidence type="ECO:0000313" key="2">
    <source>
        <dbReference type="Proteomes" id="UP001209916"/>
    </source>
</evidence>
<dbReference type="EMBL" id="JAPKNA010000001">
    <property type="protein sequence ID" value="MCX5463147.1"/>
    <property type="molecule type" value="Genomic_DNA"/>
</dbReference>
<proteinExistence type="predicted"/>
<comment type="caution">
    <text evidence="1">The sequence shown here is derived from an EMBL/GenBank/DDBJ whole genome shotgun (WGS) entry which is preliminary data.</text>
</comment>
<evidence type="ECO:0000313" key="1">
    <source>
        <dbReference type="EMBL" id="MCX5463147.1"/>
    </source>
</evidence>
<evidence type="ECO:0008006" key="3">
    <source>
        <dbReference type="Google" id="ProtNLM"/>
    </source>
</evidence>
<accession>A0ABT3VI23</accession>
<dbReference type="RefSeq" id="WP_266120106.1">
    <property type="nucleotide sequence ID" value="NZ_JAPKNA010000001.1"/>
</dbReference>
<sequence>MIIEIHDVWVDAAARHEAFLRDKVAVALQSERDVIGPESLVVVEVGKFIDRNLDVIVDAATRDFTGVVDDFTATFSGDQSFLDGAKTKFKAIFNYEAFISRRNGWGAYALCSAARYKVCPYCHIRTTSTVARDEDHAGYRPQLDHYYDKARYPFLALSLGNLVPCCGRCNGPGMKHNKDFVSIPHLNPLRDVGVLTFDLAPKNGREEDPALKALRFPAEHFEVRINAPADNQSAQNSLRTFQLRSQYQEKLHDAYRVAKIGRSPAFERSIEIATGLDVHDMTIADHLGFDPNGDHYKGLSAGKMLRDVYLDSQNW</sequence>
<gene>
    <name evidence="1" type="ORF">OSH09_03060</name>
</gene>
<reference evidence="1 2" key="1">
    <citation type="submission" date="2022-11" db="EMBL/GenBank/DDBJ databases">
        <title>Biodiversity and phylogenetic relationships of bacteria.</title>
        <authorList>
            <person name="Machado R.A.R."/>
            <person name="Bhat A."/>
            <person name="Loulou A."/>
            <person name="Kallel S."/>
        </authorList>
    </citation>
    <scope>NUCLEOTIDE SEQUENCE [LARGE SCALE GENOMIC DNA]</scope>
    <source>
        <strain evidence="1 2">DSM 13975</strain>
    </source>
</reference>
<organism evidence="1 2">
    <name type="scientific">Alcaligenes parafaecalis</name>
    <dbReference type="NCBI Taxonomy" id="171260"/>
    <lineage>
        <taxon>Bacteria</taxon>
        <taxon>Pseudomonadati</taxon>
        <taxon>Pseudomonadota</taxon>
        <taxon>Betaproteobacteria</taxon>
        <taxon>Burkholderiales</taxon>
        <taxon>Alcaligenaceae</taxon>
        <taxon>Alcaligenes</taxon>
    </lineage>
</organism>
<keyword evidence="2" id="KW-1185">Reference proteome</keyword>